<proteinExistence type="predicted"/>
<dbReference type="KEGG" id="str:Sterm_3596"/>
<dbReference type="HOGENOM" id="CLU_2685757_0_0_0"/>
<evidence type="ECO:0000256" key="1">
    <source>
        <dbReference type="SAM" id="MobiDB-lite"/>
    </source>
</evidence>
<protein>
    <submittedName>
        <fullName evidence="2">Uncharacterized protein</fullName>
    </submittedName>
</protein>
<sequence>MSGVKGKSGRKSGDGVFTGRKKTLKNPKKFFGYKVEDYEYEEMRSNLNEYIKENNLKSTTEALKKIFLEVIKCK</sequence>
<organism evidence="2 3">
    <name type="scientific">Sebaldella termitidis (strain ATCC 33386 / NCTC 11300)</name>
    <dbReference type="NCBI Taxonomy" id="526218"/>
    <lineage>
        <taxon>Bacteria</taxon>
        <taxon>Fusobacteriati</taxon>
        <taxon>Fusobacteriota</taxon>
        <taxon>Fusobacteriia</taxon>
        <taxon>Fusobacteriales</taxon>
        <taxon>Leptotrichiaceae</taxon>
        <taxon>Sebaldella</taxon>
    </lineage>
</organism>
<gene>
    <name evidence="2" type="ordered locus">Sterm_3596</name>
</gene>
<evidence type="ECO:0000313" key="2">
    <source>
        <dbReference type="EMBL" id="ACZ10430.1"/>
    </source>
</evidence>
<reference evidence="3" key="1">
    <citation type="submission" date="2009-09" db="EMBL/GenBank/DDBJ databases">
        <title>The complete chromosome of Sebaldella termitidis ATCC 33386.</title>
        <authorList>
            <consortium name="US DOE Joint Genome Institute (JGI-PGF)"/>
            <person name="Lucas S."/>
            <person name="Copeland A."/>
            <person name="Lapidus A."/>
            <person name="Glavina del Rio T."/>
            <person name="Dalin E."/>
            <person name="Tice H."/>
            <person name="Bruce D."/>
            <person name="Goodwin L."/>
            <person name="Pitluck S."/>
            <person name="Kyrpides N."/>
            <person name="Mavromatis K."/>
            <person name="Ivanova N."/>
            <person name="Mikhailova N."/>
            <person name="Sims D."/>
            <person name="Meincke L."/>
            <person name="Brettin T."/>
            <person name="Detter J.C."/>
            <person name="Han C."/>
            <person name="Larimer F."/>
            <person name="Land M."/>
            <person name="Hauser L."/>
            <person name="Markowitz V."/>
            <person name="Cheng J.F."/>
            <person name="Hugenholtz P."/>
            <person name="Woyke T."/>
            <person name="Wu D."/>
            <person name="Eisen J.A."/>
        </authorList>
    </citation>
    <scope>NUCLEOTIDE SEQUENCE [LARGE SCALE GENOMIC DNA]</scope>
    <source>
        <strain evidence="3">ATCC 33386 / NCTC 11300</strain>
    </source>
</reference>
<name>D1ARE4_SEBTE</name>
<dbReference type="AlphaFoldDB" id="D1ARE4"/>
<evidence type="ECO:0000313" key="3">
    <source>
        <dbReference type="Proteomes" id="UP000000845"/>
    </source>
</evidence>
<accession>D1ARE4</accession>
<dbReference type="EMBL" id="CP001739">
    <property type="protein sequence ID" value="ACZ10430.1"/>
    <property type="molecule type" value="Genomic_DNA"/>
</dbReference>
<keyword evidence="3" id="KW-1185">Reference proteome</keyword>
<reference evidence="2 3" key="2">
    <citation type="journal article" date="2010" name="Stand. Genomic Sci.">
        <title>Complete genome sequence of Sebaldella termitidis type strain (NCTC 11300).</title>
        <authorList>
            <person name="Harmon-Smith M."/>
            <person name="Celia L."/>
            <person name="Chertkov O."/>
            <person name="Lapidus A."/>
            <person name="Copeland A."/>
            <person name="Glavina Del Rio T."/>
            <person name="Nolan M."/>
            <person name="Lucas S."/>
            <person name="Tice H."/>
            <person name="Cheng J.F."/>
            <person name="Han C."/>
            <person name="Detter J.C."/>
            <person name="Bruce D."/>
            <person name="Goodwin L."/>
            <person name="Pitluck S."/>
            <person name="Pati A."/>
            <person name="Liolios K."/>
            <person name="Ivanova N."/>
            <person name="Mavromatis K."/>
            <person name="Mikhailova N."/>
            <person name="Chen A."/>
            <person name="Palaniappan K."/>
            <person name="Land M."/>
            <person name="Hauser L."/>
            <person name="Chang Y.J."/>
            <person name="Jeffries C.D."/>
            <person name="Brettin T."/>
            <person name="Goker M."/>
            <person name="Beck B."/>
            <person name="Bristow J."/>
            <person name="Eisen J.A."/>
            <person name="Markowitz V."/>
            <person name="Hugenholtz P."/>
            <person name="Kyrpides N.C."/>
            <person name="Klenk H.P."/>
            <person name="Chen F."/>
        </authorList>
    </citation>
    <scope>NUCLEOTIDE SEQUENCE [LARGE SCALE GENOMIC DNA]</scope>
    <source>
        <strain evidence="3">ATCC 33386 / NCTC 11300</strain>
    </source>
</reference>
<dbReference type="Proteomes" id="UP000000845">
    <property type="component" value="Chromosome"/>
</dbReference>
<feature type="region of interest" description="Disordered" evidence="1">
    <location>
        <begin position="1"/>
        <end position="21"/>
    </location>
</feature>
<dbReference type="RefSeq" id="WP_012863012.1">
    <property type="nucleotide sequence ID" value="NC_013517.1"/>
</dbReference>